<evidence type="ECO:0000313" key="1">
    <source>
        <dbReference type="EMBL" id="KKM93317.1"/>
    </source>
</evidence>
<sequence>GSWDAIENEPWDVVSKKETICQLTRAPEDSSDKVFTAHNQEAEANARLIAAAPDLAAFVGRVMVWEEGDGIAALQQEARSLYEAAIAKARP</sequence>
<comment type="caution">
    <text evidence="1">The sequence shown here is derived from an EMBL/GenBank/DDBJ whole genome shotgun (WGS) entry which is preliminary data.</text>
</comment>
<accession>A0A0F9PJ62</accession>
<dbReference type="EMBL" id="LAZR01006283">
    <property type="protein sequence ID" value="KKM93317.1"/>
    <property type="molecule type" value="Genomic_DNA"/>
</dbReference>
<dbReference type="AlphaFoldDB" id="A0A0F9PJ62"/>
<proteinExistence type="predicted"/>
<protein>
    <submittedName>
        <fullName evidence="1">Uncharacterized protein</fullName>
    </submittedName>
</protein>
<name>A0A0F9PJ62_9ZZZZ</name>
<gene>
    <name evidence="1" type="ORF">LCGC14_1209690</name>
</gene>
<reference evidence="1" key="1">
    <citation type="journal article" date="2015" name="Nature">
        <title>Complex archaea that bridge the gap between prokaryotes and eukaryotes.</title>
        <authorList>
            <person name="Spang A."/>
            <person name="Saw J.H."/>
            <person name="Jorgensen S.L."/>
            <person name="Zaremba-Niedzwiedzka K."/>
            <person name="Martijn J."/>
            <person name="Lind A.E."/>
            <person name="van Eijk R."/>
            <person name="Schleper C."/>
            <person name="Guy L."/>
            <person name="Ettema T.J."/>
        </authorList>
    </citation>
    <scope>NUCLEOTIDE SEQUENCE</scope>
</reference>
<feature type="non-terminal residue" evidence="1">
    <location>
        <position position="1"/>
    </location>
</feature>
<organism evidence="1">
    <name type="scientific">marine sediment metagenome</name>
    <dbReference type="NCBI Taxonomy" id="412755"/>
    <lineage>
        <taxon>unclassified sequences</taxon>
        <taxon>metagenomes</taxon>
        <taxon>ecological metagenomes</taxon>
    </lineage>
</organism>